<feature type="transmembrane region" description="Helical" evidence="1">
    <location>
        <begin position="69"/>
        <end position="102"/>
    </location>
</feature>
<accession>A0AAE3FNG0</accession>
<keyword evidence="1" id="KW-1133">Transmembrane helix</keyword>
<feature type="transmembrane region" description="Helical" evidence="1">
    <location>
        <begin position="33"/>
        <end position="57"/>
    </location>
</feature>
<keyword evidence="1" id="KW-0472">Membrane</keyword>
<name>A0AAE3FNG0_9EURY</name>
<dbReference type="RefSeq" id="WP_250594602.1">
    <property type="nucleotide sequence ID" value="NZ_JAKRVY010000001.1"/>
</dbReference>
<dbReference type="Proteomes" id="UP001202674">
    <property type="component" value="Unassembled WGS sequence"/>
</dbReference>
<evidence type="ECO:0000256" key="1">
    <source>
        <dbReference type="SAM" id="Phobius"/>
    </source>
</evidence>
<gene>
    <name evidence="2" type="ORF">AArcSt11_03355</name>
</gene>
<sequence>MVEDTLPDPDDRTVQAITAAGIVLVTVGTVLDIGGIGTIVLAFGLALSLAGVVYLATPGNRTRRYGFAVAALVAGQLALFGGTVGLVGIGGLLAVGAAVAWLSLQEA</sequence>
<dbReference type="EMBL" id="JAKRVY010000001">
    <property type="protein sequence ID" value="MCL9812687.1"/>
    <property type="molecule type" value="Genomic_DNA"/>
</dbReference>
<comment type="caution">
    <text evidence="2">The sequence shown here is derived from an EMBL/GenBank/DDBJ whole genome shotgun (WGS) entry which is preliminary data.</text>
</comment>
<evidence type="ECO:0000313" key="2">
    <source>
        <dbReference type="EMBL" id="MCL9812687.1"/>
    </source>
</evidence>
<dbReference type="AlphaFoldDB" id="A0AAE3FNG0"/>
<organism evidence="2 3">
    <name type="scientific">Natranaeroarchaeum aerophilus</name>
    <dbReference type="NCBI Taxonomy" id="2917711"/>
    <lineage>
        <taxon>Archaea</taxon>
        <taxon>Methanobacteriati</taxon>
        <taxon>Methanobacteriota</taxon>
        <taxon>Stenosarchaea group</taxon>
        <taxon>Halobacteria</taxon>
        <taxon>Halobacteriales</taxon>
        <taxon>Natronoarchaeaceae</taxon>
        <taxon>Natranaeroarchaeum</taxon>
    </lineage>
</organism>
<reference evidence="2 3" key="1">
    <citation type="journal article" date="2022" name="Syst. Appl. Microbiol.">
        <title>Natronocalculus amylovorans gen. nov., sp. nov., and Natranaeroarchaeum aerophilus sp. nov., dominant culturable amylolytic natronoarchaea from hypersaline soda lakes in southwestern Siberia.</title>
        <authorList>
            <person name="Sorokin D.Y."/>
            <person name="Elcheninov A.G."/>
            <person name="Khizhniak T.V."/>
            <person name="Koenen M."/>
            <person name="Bale N.J."/>
            <person name="Damste J.S.S."/>
            <person name="Kublanov I.V."/>
        </authorList>
    </citation>
    <scope>NUCLEOTIDE SEQUENCE [LARGE SCALE GENOMIC DNA]</scope>
    <source>
        <strain evidence="2 3">AArc-St1-1</strain>
    </source>
</reference>
<keyword evidence="3" id="KW-1185">Reference proteome</keyword>
<evidence type="ECO:0000313" key="3">
    <source>
        <dbReference type="Proteomes" id="UP001202674"/>
    </source>
</evidence>
<protein>
    <submittedName>
        <fullName evidence="2">Uncharacterized protein</fullName>
    </submittedName>
</protein>
<proteinExistence type="predicted"/>
<keyword evidence="1" id="KW-0812">Transmembrane</keyword>